<dbReference type="EC" id="5.6.2.3" evidence="11 12"/>
<keyword evidence="5 12" id="KW-0378">Hydrolase</keyword>
<dbReference type="AlphaFoldDB" id="A0A1G2F243"/>
<sequence>MQEISALGQAARLPPQNIEAEISLLGALMLDKNAIYRIVDIVNPEDFYRDTHRRVYESAIELASRREPIDILSLTSKLKEKNLLETIGGASYLSELVNAVPTASNIEHYATIVRKKRILRDLISVSQDIGELGYRESEDVDQLLDEAERKIFSIASKTLKKITPIKPLLEEAWERIDKIHKNKGELRGVPTGFFELDNSLAGLQSGDMIVLAAGTSLGKTALALDIARNAAVGHNIPVGIFSLEMSNSQVIDRFIAATAQVDLWRLRTGRLSTQEDDFIKIRDAMDKLARAPIYIDDESSLNILQIKARARRLQAEHGLGLVIVDYLQLMVPRTQSENVVQQVTEISRSLKALAKELNVPVLALSQLSRAVQQRHPPIPRLSDLRESGSIEQDADVVLFIYREDRYKENSDRKNQADILIAKHRNGPIGKIGLYFNPEKASFTSLEGNYSPDIEI</sequence>
<keyword evidence="9" id="KW-0413">Isomerase</keyword>
<keyword evidence="7 12" id="KW-0067">ATP-binding</keyword>
<dbReference type="InterPro" id="IPR016136">
    <property type="entry name" value="DNA_helicase_N/primase_C"/>
</dbReference>
<dbReference type="GO" id="GO:0016887">
    <property type="term" value="F:ATP hydrolysis activity"/>
    <property type="evidence" value="ECO:0007669"/>
    <property type="project" value="RHEA"/>
</dbReference>
<gene>
    <name evidence="14" type="ORF">A3H02_03110</name>
</gene>
<evidence type="ECO:0000256" key="11">
    <source>
        <dbReference type="NCBIfam" id="TIGR00665"/>
    </source>
</evidence>
<evidence type="ECO:0000313" key="14">
    <source>
        <dbReference type="EMBL" id="OGZ32144.1"/>
    </source>
</evidence>
<evidence type="ECO:0000256" key="8">
    <source>
        <dbReference type="ARBA" id="ARBA00023125"/>
    </source>
</evidence>
<dbReference type="GO" id="GO:0005829">
    <property type="term" value="C:cytosol"/>
    <property type="evidence" value="ECO:0007669"/>
    <property type="project" value="TreeGrafter"/>
</dbReference>
<evidence type="ECO:0000256" key="10">
    <source>
        <dbReference type="ARBA" id="ARBA00048954"/>
    </source>
</evidence>
<dbReference type="SMART" id="SM00382">
    <property type="entry name" value="AAA"/>
    <property type="match status" value="1"/>
</dbReference>
<comment type="function">
    <text evidence="12">The main replicative DNA helicase, it participates in initiation and elongation during chromosome replication. Travels ahead of the DNA replisome, separating dsDNA into templates for DNA synthesis. A processive ATP-dependent 5'-3' DNA helicase it has DNA-dependent ATPase activity.</text>
</comment>
<dbReference type="InterPro" id="IPR036185">
    <property type="entry name" value="DNA_heli_DnaB-like_N_sf"/>
</dbReference>
<dbReference type="CDD" id="cd00984">
    <property type="entry name" value="DnaB_C"/>
    <property type="match status" value="1"/>
</dbReference>
<dbReference type="NCBIfam" id="NF004384">
    <property type="entry name" value="PRK05748.1"/>
    <property type="match status" value="1"/>
</dbReference>
<organism evidence="14 15">
    <name type="scientific">Candidatus Niyogibacteria bacterium RIFCSPLOWO2_12_FULL_41_13</name>
    <dbReference type="NCBI Taxonomy" id="1801726"/>
    <lineage>
        <taxon>Bacteria</taxon>
        <taxon>Candidatus Niyogiibacteriota</taxon>
    </lineage>
</organism>
<comment type="similarity">
    <text evidence="1 12">Belongs to the helicase family. DnaB subfamily.</text>
</comment>
<evidence type="ECO:0000259" key="13">
    <source>
        <dbReference type="PROSITE" id="PS51199"/>
    </source>
</evidence>
<proteinExistence type="inferred from homology"/>
<evidence type="ECO:0000256" key="12">
    <source>
        <dbReference type="RuleBase" id="RU362085"/>
    </source>
</evidence>
<dbReference type="Pfam" id="PF03796">
    <property type="entry name" value="DnaB_C"/>
    <property type="match status" value="1"/>
</dbReference>
<comment type="catalytic activity">
    <reaction evidence="10 12">
        <text>ATP + H2O = ADP + phosphate + H(+)</text>
        <dbReference type="Rhea" id="RHEA:13065"/>
        <dbReference type="ChEBI" id="CHEBI:15377"/>
        <dbReference type="ChEBI" id="CHEBI:15378"/>
        <dbReference type="ChEBI" id="CHEBI:30616"/>
        <dbReference type="ChEBI" id="CHEBI:43474"/>
        <dbReference type="ChEBI" id="CHEBI:456216"/>
        <dbReference type="EC" id="5.6.2.3"/>
    </reaction>
</comment>
<comment type="caution">
    <text evidence="14">The sequence shown here is derived from an EMBL/GenBank/DDBJ whole genome shotgun (WGS) entry which is preliminary data.</text>
</comment>
<dbReference type="InterPro" id="IPR003593">
    <property type="entry name" value="AAA+_ATPase"/>
</dbReference>
<dbReference type="InterPro" id="IPR007694">
    <property type="entry name" value="DNA_helicase_DnaB-like_C"/>
</dbReference>
<dbReference type="Gene3D" id="3.40.50.300">
    <property type="entry name" value="P-loop containing nucleotide triphosphate hydrolases"/>
    <property type="match status" value="1"/>
</dbReference>
<dbReference type="GO" id="GO:0043139">
    <property type="term" value="F:5'-3' DNA helicase activity"/>
    <property type="evidence" value="ECO:0007669"/>
    <property type="project" value="UniProtKB-EC"/>
</dbReference>
<dbReference type="PROSITE" id="PS51199">
    <property type="entry name" value="SF4_HELICASE"/>
    <property type="match status" value="1"/>
</dbReference>
<feature type="domain" description="SF4 helicase" evidence="13">
    <location>
        <begin position="182"/>
        <end position="449"/>
    </location>
</feature>
<dbReference type="InterPro" id="IPR027417">
    <property type="entry name" value="P-loop_NTPase"/>
</dbReference>
<dbReference type="NCBIfam" id="TIGR00665">
    <property type="entry name" value="DnaB"/>
    <property type="match status" value="1"/>
</dbReference>
<evidence type="ECO:0000313" key="15">
    <source>
        <dbReference type="Proteomes" id="UP000176787"/>
    </source>
</evidence>
<dbReference type="GO" id="GO:0003677">
    <property type="term" value="F:DNA binding"/>
    <property type="evidence" value="ECO:0007669"/>
    <property type="project" value="UniProtKB-UniRule"/>
</dbReference>
<keyword evidence="4 12" id="KW-0547">Nucleotide-binding</keyword>
<dbReference type="EMBL" id="MHMS01000014">
    <property type="protein sequence ID" value="OGZ32144.1"/>
    <property type="molecule type" value="Genomic_DNA"/>
</dbReference>
<dbReference type="InterPro" id="IPR007693">
    <property type="entry name" value="DNA_helicase_DnaB-like_N"/>
</dbReference>
<reference evidence="14 15" key="1">
    <citation type="journal article" date="2016" name="Nat. Commun.">
        <title>Thousands of microbial genomes shed light on interconnected biogeochemical processes in an aquifer system.</title>
        <authorList>
            <person name="Anantharaman K."/>
            <person name="Brown C.T."/>
            <person name="Hug L.A."/>
            <person name="Sharon I."/>
            <person name="Castelle C.J."/>
            <person name="Probst A.J."/>
            <person name="Thomas B.C."/>
            <person name="Singh A."/>
            <person name="Wilkins M.J."/>
            <person name="Karaoz U."/>
            <person name="Brodie E.L."/>
            <person name="Williams K.H."/>
            <person name="Hubbard S.S."/>
            <person name="Banfield J.F."/>
        </authorList>
    </citation>
    <scope>NUCLEOTIDE SEQUENCE [LARGE SCALE GENOMIC DNA]</scope>
</reference>
<evidence type="ECO:0000256" key="1">
    <source>
        <dbReference type="ARBA" id="ARBA00008428"/>
    </source>
</evidence>
<evidence type="ECO:0000256" key="5">
    <source>
        <dbReference type="ARBA" id="ARBA00022801"/>
    </source>
</evidence>
<dbReference type="Gene3D" id="1.10.860.10">
    <property type="entry name" value="DNAb Helicase, Chain A"/>
    <property type="match status" value="1"/>
</dbReference>
<dbReference type="GO" id="GO:0005524">
    <property type="term" value="F:ATP binding"/>
    <property type="evidence" value="ECO:0007669"/>
    <property type="project" value="UniProtKB-UniRule"/>
</dbReference>
<dbReference type="PANTHER" id="PTHR30153">
    <property type="entry name" value="REPLICATIVE DNA HELICASE DNAB"/>
    <property type="match status" value="1"/>
</dbReference>
<name>A0A1G2F243_9BACT</name>
<dbReference type="PANTHER" id="PTHR30153:SF2">
    <property type="entry name" value="REPLICATIVE DNA HELICASE"/>
    <property type="match status" value="1"/>
</dbReference>
<evidence type="ECO:0000256" key="3">
    <source>
        <dbReference type="ARBA" id="ARBA00022705"/>
    </source>
</evidence>
<dbReference type="SUPFAM" id="SSF48024">
    <property type="entry name" value="N-terminal domain of DnaB helicase"/>
    <property type="match status" value="1"/>
</dbReference>
<evidence type="ECO:0000256" key="2">
    <source>
        <dbReference type="ARBA" id="ARBA00022515"/>
    </source>
</evidence>
<dbReference type="SUPFAM" id="SSF52540">
    <property type="entry name" value="P-loop containing nucleoside triphosphate hydrolases"/>
    <property type="match status" value="1"/>
</dbReference>
<dbReference type="STRING" id="1801726.A3H02_03110"/>
<dbReference type="Pfam" id="PF00772">
    <property type="entry name" value="DnaB"/>
    <property type="match status" value="1"/>
</dbReference>
<dbReference type="GO" id="GO:1990077">
    <property type="term" value="C:primosome complex"/>
    <property type="evidence" value="ECO:0007669"/>
    <property type="project" value="UniProtKB-UniRule"/>
</dbReference>
<evidence type="ECO:0000256" key="7">
    <source>
        <dbReference type="ARBA" id="ARBA00022840"/>
    </source>
</evidence>
<keyword evidence="2 12" id="KW-0639">Primosome</keyword>
<evidence type="ECO:0000256" key="6">
    <source>
        <dbReference type="ARBA" id="ARBA00022806"/>
    </source>
</evidence>
<dbReference type="FunFam" id="1.10.860.10:FF:000001">
    <property type="entry name" value="Replicative DNA helicase"/>
    <property type="match status" value="1"/>
</dbReference>
<evidence type="ECO:0000256" key="4">
    <source>
        <dbReference type="ARBA" id="ARBA00022741"/>
    </source>
</evidence>
<keyword evidence="6 12" id="KW-0347">Helicase</keyword>
<protein>
    <recommendedName>
        <fullName evidence="11 12">Replicative DNA helicase</fullName>
        <ecNumber evidence="11 12">5.6.2.3</ecNumber>
    </recommendedName>
</protein>
<keyword evidence="3 12" id="KW-0235">DNA replication</keyword>
<accession>A0A1G2F243</accession>
<dbReference type="Proteomes" id="UP000176787">
    <property type="component" value="Unassembled WGS sequence"/>
</dbReference>
<keyword evidence="8 12" id="KW-0238">DNA-binding</keyword>
<dbReference type="GO" id="GO:0006269">
    <property type="term" value="P:DNA replication, synthesis of primer"/>
    <property type="evidence" value="ECO:0007669"/>
    <property type="project" value="UniProtKB-UniRule"/>
</dbReference>
<evidence type="ECO:0000256" key="9">
    <source>
        <dbReference type="ARBA" id="ARBA00023235"/>
    </source>
</evidence>
<dbReference type="InterPro" id="IPR007692">
    <property type="entry name" value="DNA_helicase_DnaB"/>
</dbReference>